<dbReference type="GO" id="GO:0004372">
    <property type="term" value="F:glycine hydroxymethyltransferase activity"/>
    <property type="evidence" value="ECO:0007669"/>
    <property type="project" value="UniProtKB-UniRule"/>
</dbReference>
<feature type="domain" description="Serine hydroxymethyltransferase-like" evidence="11">
    <location>
        <begin position="2"/>
        <end position="378"/>
    </location>
</feature>
<evidence type="ECO:0000256" key="7">
    <source>
        <dbReference type="ARBA" id="ARBA00022679"/>
    </source>
</evidence>
<evidence type="ECO:0000256" key="8">
    <source>
        <dbReference type="ARBA" id="ARBA00022898"/>
    </source>
</evidence>
<dbReference type="InterPro" id="IPR049943">
    <property type="entry name" value="Ser_HO-MeTrfase-like"/>
</dbReference>
<feature type="site" description="Plays an important role in substrate specificity" evidence="9">
    <location>
        <position position="223"/>
    </location>
</feature>
<comment type="cofactor">
    <cofactor evidence="1 9 10">
        <name>pyridoxal 5'-phosphate</name>
        <dbReference type="ChEBI" id="CHEBI:597326"/>
    </cofactor>
</comment>
<evidence type="ECO:0000256" key="6">
    <source>
        <dbReference type="ARBA" id="ARBA00022563"/>
    </source>
</evidence>
<evidence type="ECO:0000259" key="11">
    <source>
        <dbReference type="Pfam" id="PF00464"/>
    </source>
</evidence>
<keyword evidence="7 9" id="KW-0808">Transferase</keyword>
<dbReference type="GO" id="GO:0035999">
    <property type="term" value="P:tetrahydrofolate interconversion"/>
    <property type="evidence" value="ECO:0007669"/>
    <property type="project" value="UniProtKB-UniRule"/>
</dbReference>
<comment type="function">
    <text evidence="9">Catalyzes the reversible interconversion of serine and glycine with tetrahydrofolate (THF) serving as the one-carbon carrier. This reaction serves as the major source of one-carbon groups required for the biosynthesis of purines, thymidylate, methionine, and other important biomolecules. Also exhibits THF-independent aldolase activity toward beta-hydroxyamino acids, producing glycine and aldehydes, via a retro-aldol mechanism.</text>
</comment>
<keyword evidence="9" id="KW-0028">Amino-acid biosynthesis</keyword>
<dbReference type="PIRSF" id="PIRSF000412">
    <property type="entry name" value="SHMT"/>
    <property type="match status" value="1"/>
</dbReference>
<dbReference type="InterPro" id="IPR019798">
    <property type="entry name" value="Ser_HO-MeTrfase_PLP_BS"/>
</dbReference>
<dbReference type="GO" id="GO:0032259">
    <property type="term" value="P:methylation"/>
    <property type="evidence" value="ECO:0007669"/>
    <property type="project" value="UniProtKB-KW"/>
</dbReference>
<reference evidence="12 13" key="1">
    <citation type="journal article" date="2015" name="Nature">
        <title>rRNA introns, odd ribosomes, and small enigmatic genomes across a large radiation of phyla.</title>
        <authorList>
            <person name="Brown C.T."/>
            <person name="Hug L.A."/>
            <person name="Thomas B.C."/>
            <person name="Sharon I."/>
            <person name="Castelle C.J."/>
            <person name="Singh A."/>
            <person name="Wilkins M.J."/>
            <person name="Williams K.H."/>
            <person name="Banfield J.F."/>
        </authorList>
    </citation>
    <scope>NUCLEOTIDE SEQUENCE [LARGE SCALE GENOMIC DNA]</scope>
</reference>
<evidence type="ECO:0000313" key="13">
    <source>
        <dbReference type="Proteomes" id="UP000034600"/>
    </source>
</evidence>
<dbReference type="FunFam" id="3.40.640.10:FF:000001">
    <property type="entry name" value="Serine hydroxymethyltransferase"/>
    <property type="match status" value="1"/>
</dbReference>
<keyword evidence="5 9" id="KW-0963">Cytoplasm</keyword>
<evidence type="ECO:0000256" key="9">
    <source>
        <dbReference type="HAMAP-Rule" id="MF_00051"/>
    </source>
</evidence>
<comment type="caution">
    <text evidence="12">The sequence shown here is derived from an EMBL/GenBank/DDBJ whole genome shotgun (WGS) entry which is preliminary data.</text>
</comment>
<dbReference type="InterPro" id="IPR039429">
    <property type="entry name" value="SHMT-like_dom"/>
</dbReference>
<evidence type="ECO:0000256" key="10">
    <source>
        <dbReference type="PIRSR" id="PIRSR000412-50"/>
    </source>
</evidence>
<keyword evidence="12" id="KW-0489">Methyltransferase</keyword>
<protein>
    <recommendedName>
        <fullName evidence="9">Serine hydroxymethyltransferase</fullName>
        <shortName evidence="9">SHMT</shortName>
        <shortName evidence="9">Serine methylase</shortName>
        <ecNumber evidence="9">2.1.2.1</ecNumber>
    </recommendedName>
</protein>
<comment type="subunit">
    <text evidence="4 9">Homodimer.</text>
</comment>
<dbReference type="Gene3D" id="3.40.640.10">
    <property type="entry name" value="Type I PLP-dependent aspartate aminotransferase-like (Major domain)"/>
    <property type="match status" value="1"/>
</dbReference>
<dbReference type="PANTHER" id="PTHR11680">
    <property type="entry name" value="SERINE HYDROXYMETHYLTRANSFERASE"/>
    <property type="match status" value="1"/>
</dbReference>
<dbReference type="Pfam" id="PF00464">
    <property type="entry name" value="SHMT"/>
    <property type="match status" value="1"/>
</dbReference>
<dbReference type="GO" id="GO:0005737">
    <property type="term" value="C:cytoplasm"/>
    <property type="evidence" value="ECO:0007669"/>
    <property type="project" value="UniProtKB-SubCell"/>
</dbReference>
<sequence length="406" mass="44400">MDKEISKLINKELARQNGTINLIASENYPSKEVLEALGSVFTSKYAEGYPGRRYYAGNSISDEIEELAKKRALKLYNLQPANWSVNVQPYSGSPANLAVYFALVPPGGKIMGLRLDMGGHLTHGHRVSATGKLWTQVPYGVDSKTEKIDYEALLKMAKRERPNIIVAGFTAYPRKINFQKFGEIASSAGALLMADVAHIAGLIAAGVHPSPFPYADVVTTTTHKTLRGPRAALIFSKKKWSEAIDKAVFPGLQGGPHLNQIAATAVALKEAKSADFKKYARQILRNAKALAAELKRLGWRIVSGGTENHLILVDVARRGLSGKSASDLLEGAGIIVNKNTIPYDKRLPTDPSGLRIGTPAMTTRGMKEREMIKIAELIDAVLLNKKPFAEIRKEVLELSKKFPLPY</sequence>
<dbReference type="GO" id="GO:0019264">
    <property type="term" value="P:glycine biosynthetic process from serine"/>
    <property type="evidence" value="ECO:0007669"/>
    <property type="project" value="UniProtKB-UniRule"/>
</dbReference>
<comment type="subcellular location">
    <subcellularLocation>
        <location evidence="2 9">Cytoplasm</location>
    </subcellularLocation>
</comment>
<comment type="caution">
    <text evidence="9">Lacks conserved residue(s) required for the propagation of feature annotation.</text>
</comment>
<feature type="modified residue" description="N6-(pyridoxal phosphate)lysine" evidence="9 10">
    <location>
        <position position="224"/>
    </location>
</feature>
<comment type="pathway">
    <text evidence="9">One-carbon metabolism; tetrahydrofolate interconversion.</text>
</comment>
<dbReference type="Gene3D" id="3.90.1150.10">
    <property type="entry name" value="Aspartate Aminotransferase, domain 1"/>
    <property type="match status" value="1"/>
</dbReference>
<dbReference type="EMBL" id="LCPO01000001">
    <property type="protein sequence ID" value="KKU99382.1"/>
    <property type="molecule type" value="Genomic_DNA"/>
</dbReference>
<evidence type="ECO:0000256" key="2">
    <source>
        <dbReference type="ARBA" id="ARBA00004496"/>
    </source>
</evidence>
<feature type="binding site" evidence="9">
    <location>
        <position position="115"/>
    </location>
    <ligand>
        <name>(6S)-5,6,7,8-tetrahydrofolate</name>
        <dbReference type="ChEBI" id="CHEBI:57453"/>
    </ligand>
</feature>
<evidence type="ECO:0000256" key="3">
    <source>
        <dbReference type="ARBA" id="ARBA00006376"/>
    </source>
</evidence>
<dbReference type="EC" id="2.1.2.1" evidence="9"/>
<comment type="similarity">
    <text evidence="3 9">Belongs to the SHMT family.</text>
</comment>
<dbReference type="GO" id="GO:0008168">
    <property type="term" value="F:methyltransferase activity"/>
    <property type="evidence" value="ECO:0007669"/>
    <property type="project" value="UniProtKB-KW"/>
</dbReference>
<dbReference type="AlphaFoldDB" id="A0A0G1UZ08"/>
<dbReference type="InterPro" id="IPR015424">
    <property type="entry name" value="PyrdxlP-dep_Trfase"/>
</dbReference>
<accession>A0A0G1UZ08</accession>
<dbReference type="UniPathway" id="UPA00193"/>
<dbReference type="CDD" id="cd00378">
    <property type="entry name" value="SHMT"/>
    <property type="match status" value="1"/>
</dbReference>
<keyword evidence="8 9" id="KW-0663">Pyridoxal phosphate</keyword>
<dbReference type="PATRIC" id="fig|1618666.3.peg.17"/>
<dbReference type="InterPro" id="IPR015422">
    <property type="entry name" value="PyrdxlP-dep_Trfase_small"/>
</dbReference>
<organism evidence="12 13">
    <name type="scientific">Candidatus Jorgensenbacteria bacterium GW2011_GWC1_48_8</name>
    <dbReference type="NCBI Taxonomy" id="1618666"/>
    <lineage>
        <taxon>Bacteria</taxon>
        <taxon>Candidatus Joergenseniibacteriota</taxon>
    </lineage>
</organism>
<comment type="pathway">
    <text evidence="9">Amino-acid biosynthesis; glycine biosynthesis; glycine from L-serine: step 1/1.</text>
</comment>
<dbReference type="InterPro" id="IPR001085">
    <property type="entry name" value="Ser_HO-MeTrfase"/>
</dbReference>
<gene>
    <name evidence="9" type="primary">glyA</name>
    <name evidence="12" type="ORF">UY32_C0001G0017</name>
</gene>
<evidence type="ECO:0000256" key="1">
    <source>
        <dbReference type="ARBA" id="ARBA00001933"/>
    </source>
</evidence>
<dbReference type="InterPro" id="IPR015421">
    <property type="entry name" value="PyrdxlP-dep_Trfase_major"/>
</dbReference>
<dbReference type="UniPathway" id="UPA00288">
    <property type="reaction ID" value="UER01023"/>
</dbReference>
<name>A0A0G1UZ08_9BACT</name>
<evidence type="ECO:0000256" key="4">
    <source>
        <dbReference type="ARBA" id="ARBA00011738"/>
    </source>
</evidence>
<dbReference type="NCBIfam" id="NF000586">
    <property type="entry name" value="PRK00011.1"/>
    <property type="match status" value="1"/>
</dbReference>
<feature type="binding site" evidence="9">
    <location>
        <begin position="119"/>
        <end position="121"/>
    </location>
    <ligand>
        <name>(6S)-5,6,7,8-tetrahydrofolate</name>
        <dbReference type="ChEBI" id="CHEBI:57453"/>
    </ligand>
</feature>
<dbReference type="PROSITE" id="PS00096">
    <property type="entry name" value="SHMT"/>
    <property type="match status" value="1"/>
</dbReference>
<keyword evidence="6 9" id="KW-0554">One-carbon metabolism</keyword>
<evidence type="ECO:0000313" key="12">
    <source>
        <dbReference type="EMBL" id="KKU99382.1"/>
    </source>
</evidence>
<comment type="catalytic activity">
    <reaction evidence="9">
        <text>(6R)-5,10-methylene-5,6,7,8-tetrahydrofolate + glycine + H2O = (6S)-5,6,7,8-tetrahydrofolate + L-serine</text>
        <dbReference type="Rhea" id="RHEA:15481"/>
        <dbReference type="ChEBI" id="CHEBI:15377"/>
        <dbReference type="ChEBI" id="CHEBI:15636"/>
        <dbReference type="ChEBI" id="CHEBI:33384"/>
        <dbReference type="ChEBI" id="CHEBI:57305"/>
        <dbReference type="ChEBI" id="CHEBI:57453"/>
        <dbReference type="EC" id="2.1.2.1"/>
    </reaction>
</comment>
<dbReference type="Proteomes" id="UP000034600">
    <property type="component" value="Unassembled WGS sequence"/>
</dbReference>
<dbReference type="PANTHER" id="PTHR11680:SF35">
    <property type="entry name" value="SERINE HYDROXYMETHYLTRANSFERASE 1"/>
    <property type="match status" value="1"/>
</dbReference>
<proteinExistence type="inferred from homology"/>
<dbReference type="HAMAP" id="MF_00051">
    <property type="entry name" value="SHMT"/>
    <property type="match status" value="1"/>
</dbReference>
<dbReference type="SUPFAM" id="SSF53383">
    <property type="entry name" value="PLP-dependent transferases"/>
    <property type="match status" value="1"/>
</dbReference>
<dbReference type="GO" id="GO:0030170">
    <property type="term" value="F:pyridoxal phosphate binding"/>
    <property type="evidence" value="ECO:0007669"/>
    <property type="project" value="UniProtKB-UniRule"/>
</dbReference>
<evidence type="ECO:0000256" key="5">
    <source>
        <dbReference type="ARBA" id="ARBA00022490"/>
    </source>
</evidence>